<name>A0A1T4PUA1_9HYPH</name>
<dbReference type="PROSITE" id="PS51257">
    <property type="entry name" value="PROKAR_LIPOPROTEIN"/>
    <property type="match status" value="1"/>
</dbReference>
<accession>A0A1T4PUA1</accession>
<reference evidence="1 2" key="1">
    <citation type="submission" date="2017-02" db="EMBL/GenBank/DDBJ databases">
        <authorList>
            <person name="Peterson S.W."/>
        </authorList>
    </citation>
    <scope>NUCLEOTIDE SEQUENCE [LARGE SCALE GENOMIC DNA]</scope>
    <source>
        <strain evidence="1 2">USBA 369</strain>
    </source>
</reference>
<evidence type="ECO:0000313" key="2">
    <source>
        <dbReference type="Proteomes" id="UP000190135"/>
    </source>
</evidence>
<evidence type="ECO:0000313" key="1">
    <source>
        <dbReference type="EMBL" id="SJZ94851.1"/>
    </source>
</evidence>
<gene>
    <name evidence="1" type="ORF">SAMN05428963_104152</name>
</gene>
<proteinExistence type="predicted"/>
<organism evidence="1 2">
    <name type="scientific">Consotaella salsifontis</name>
    <dbReference type="NCBI Taxonomy" id="1365950"/>
    <lineage>
        <taxon>Bacteria</taxon>
        <taxon>Pseudomonadati</taxon>
        <taxon>Pseudomonadota</taxon>
        <taxon>Alphaproteobacteria</taxon>
        <taxon>Hyphomicrobiales</taxon>
        <taxon>Aurantimonadaceae</taxon>
        <taxon>Consotaella</taxon>
    </lineage>
</organism>
<sequence>MSRSSAVLAVLALSLALSGCLSQINKPIRPGDRWGAKAETLDQAVPRD</sequence>
<dbReference type="Proteomes" id="UP000190135">
    <property type="component" value="Unassembled WGS sequence"/>
</dbReference>
<dbReference type="AlphaFoldDB" id="A0A1T4PUA1"/>
<keyword evidence="2" id="KW-1185">Reference proteome</keyword>
<protein>
    <submittedName>
        <fullName evidence="1">Uncharacterized protein</fullName>
    </submittedName>
</protein>
<dbReference type="RefSeq" id="WP_165690806.1">
    <property type="nucleotide sequence ID" value="NZ_FUXL01000004.1"/>
</dbReference>
<dbReference type="EMBL" id="FUXL01000004">
    <property type="protein sequence ID" value="SJZ94851.1"/>
    <property type="molecule type" value="Genomic_DNA"/>
</dbReference>